<dbReference type="AlphaFoldDB" id="A0AA88E859"/>
<proteinExistence type="predicted"/>
<gene>
    <name evidence="1" type="ORF">TIFTF001_038064</name>
</gene>
<reference evidence="1" key="1">
    <citation type="submission" date="2023-07" db="EMBL/GenBank/DDBJ databases">
        <title>draft genome sequence of fig (Ficus carica).</title>
        <authorList>
            <person name="Takahashi T."/>
            <person name="Nishimura K."/>
        </authorList>
    </citation>
    <scope>NUCLEOTIDE SEQUENCE</scope>
</reference>
<dbReference type="EMBL" id="BTGU01000749">
    <property type="protein sequence ID" value="GMN69013.1"/>
    <property type="molecule type" value="Genomic_DNA"/>
</dbReference>
<dbReference type="Proteomes" id="UP001187192">
    <property type="component" value="Unassembled WGS sequence"/>
</dbReference>
<protein>
    <submittedName>
        <fullName evidence="1">Uncharacterized protein</fullName>
    </submittedName>
</protein>
<evidence type="ECO:0000313" key="1">
    <source>
        <dbReference type="EMBL" id="GMN69013.1"/>
    </source>
</evidence>
<sequence length="76" mass="8221">MMNSMMSVDVVICPDHKVQPPTVLQEPEAKTTYSSDPGTVWPTTAAHLCAGLPASFQLNTLIGERDNPSRAPLREA</sequence>
<organism evidence="1 2">
    <name type="scientific">Ficus carica</name>
    <name type="common">Common fig</name>
    <dbReference type="NCBI Taxonomy" id="3494"/>
    <lineage>
        <taxon>Eukaryota</taxon>
        <taxon>Viridiplantae</taxon>
        <taxon>Streptophyta</taxon>
        <taxon>Embryophyta</taxon>
        <taxon>Tracheophyta</taxon>
        <taxon>Spermatophyta</taxon>
        <taxon>Magnoliopsida</taxon>
        <taxon>eudicotyledons</taxon>
        <taxon>Gunneridae</taxon>
        <taxon>Pentapetalae</taxon>
        <taxon>rosids</taxon>
        <taxon>fabids</taxon>
        <taxon>Rosales</taxon>
        <taxon>Moraceae</taxon>
        <taxon>Ficeae</taxon>
        <taxon>Ficus</taxon>
    </lineage>
</organism>
<comment type="caution">
    <text evidence="1">The sequence shown here is derived from an EMBL/GenBank/DDBJ whole genome shotgun (WGS) entry which is preliminary data.</text>
</comment>
<accession>A0AA88E859</accession>
<name>A0AA88E859_FICCA</name>
<evidence type="ECO:0000313" key="2">
    <source>
        <dbReference type="Proteomes" id="UP001187192"/>
    </source>
</evidence>
<keyword evidence="2" id="KW-1185">Reference proteome</keyword>